<comment type="caution">
    <text evidence="2">The sequence shown here is derived from an EMBL/GenBank/DDBJ whole genome shotgun (WGS) entry which is preliminary data.</text>
</comment>
<proteinExistence type="predicted"/>
<dbReference type="EMBL" id="JBHUME010000008">
    <property type="protein sequence ID" value="MFD2613568.1"/>
    <property type="molecule type" value="Genomic_DNA"/>
</dbReference>
<keyword evidence="3" id="KW-1185">Reference proteome</keyword>
<feature type="domain" description="ORF6C" evidence="1">
    <location>
        <begin position="138"/>
        <end position="235"/>
    </location>
</feature>
<sequence>MTKSDALIESKSLRETVIERVDALEKVKKLIMLPGDIHASVEMVSEYFEVSRKAIDSLIFDNRDELSIDGVRVLRGDELFSLKEMGLIGKTASSFTIIPRRAILRIGMLLRDSQVARAIRDYLLESERDPYAGLSPEMKAIFIQDKKYQQLDNRVDQIERKVDEQITLDHGEQRRLQKTIAKRVYKLANLPEYRRPMFREIHREIKDRWGVGSYTDVKRKELQQVLGYVENWIPKIVGY</sequence>
<organism evidence="2 3">
    <name type="scientific">Paenibacillus gansuensis</name>
    <dbReference type="NCBI Taxonomy" id="306542"/>
    <lineage>
        <taxon>Bacteria</taxon>
        <taxon>Bacillati</taxon>
        <taxon>Bacillota</taxon>
        <taxon>Bacilli</taxon>
        <taxon>Bacillales</taxon>
        <taxon>Paenibacillaceae</taxon>
        <taxon>Paenibacillus</taxon>
    </lineage>
</organism>
<dbReference type="RefSeq" id="WP_377603590.1">
    <property type="nucleotide sequence ID" value="NZ_JBHUME010000008.1"/>
</dbReference>
<evidence type="ECO:0000313" key="3">
    <source>
        <dbReference type="Proteomes" id="UP001597541"/>
    </source>
</evidence>
<evidence type="ECO:0000313" key="2">
    <source>
        <dbReference type="EMBL" id="MFD2613568.1"/>
    </source>
</evidence>
<dbReference type="InterPro" id="IPR018878">
    <property type="entry name" value="ORF6C_dom"/>
</dbReference>
<dbReference type="Proteomes" id="UP001597541">
    <property type="component" value="Unassembled WGS sequence"/>
</dbReference>
<protein>
    <submittedName>
        <fullName evidence="2">ORF6C domain-containing protein</fullName>
    </submittedName>
</protein>
<reference evidence="3" key="1">
    <citation type="journal article" date="2019" name="Int. J. Syst. Evol. Microbiol.">
        <title>The Global Catalogue of Microorganisms (GCM) 10K type strain sequencing project: providing services to taxonomists for standard genome sequencing and annotation.</title>
        <authorList>
            <consortium name="The Broad Institute Genomics Platform"/>
            <consortium name="The Broad Institute Genome Sequencing Center for Infectious Disease"/>
            <person name="Wu L."/>
            <person name="Ma J."/>
        </authorList>
    </citation>
    <scope>NUCLEOTIDE SEQUENCE [LARGE SCALE GENOMIC DNA]</scope>
    <source>
        <strain evidence="3">KCTC 3950</strain>
    </source>
</reference>
<gene>
    <name evidence="2" type="ORF">ACFSUF_14140</name>
</gene>
<evidence type="ECO:0000259" key="1">
    <source>
        <dbReference type="Pfam" id="PF10552"/>
    </source>
</evidence>
<dbReference type="Pfam" id="PF10552">
    <property type="entry name" value="ORF6C"/>
    <property type="match status" value="1"/>
</dbReference>
<accession>A0ABW5PEJ3</accession>
<name>A0ABW5PEJ3_9BACL</name>